<protein>
    <submittedName>
        <fullName evidence="1">Uncharacterized protein</fullName>
    </submittedName>
</protein>
<evidence type="ECO:0000313" key="2">
    <source>
        <dbReference type="Proteomes" id="UP000467700"/>
    </source>
</evidence>
<sequence length="256" mass="29022">MYDAEEHEDPRSPLTLPELRELRIYLTDSDEDNHFTDILSNLTVPLLHHVEFNTGLSEHPWVSSFISMITRSDSHIDTLILVTEQLSKNDIVTLFLLPNLASLTRIHIDTVTSSSILLVNEVLDRLNPRIAANEPSMKACLLKLQVLSYAGECNFDSVAGVVSLIKSRAKYLAECGRDQETGSRSLQHVRISYSNHYQDTEMTMVLDAIANSSSLEELSREAGTKLELYSDDSEDALKDSDYYFRHYTKSVFNFLD</sequence>
<proteinExistence type="predicted"/>
<dbReference type="Proteomes" id="UP000467700">
    <property type="component" value="Unassembled WGS sequence"/>
</dbReference>
<name>A0A8S0XUX0_CYCAE</name>
<reference evidence="1 2" key="1">
    <citation type="submission" date="2020-01" db="EMBL/GenBank/DDBJ databases">
        <authorList>
            <person name="Gupta K D."/>
        </authorList>
    </citation>
    <scope>NUCLEOTIDE SEQUENCE [LARGE SCALE GENOMIC DNA]</scope>
</reference>
<dbReference type="OrthoDB" id="10300973at2759"/>
<dbReference type="EMBL" id="CACVBS010000053">
    <property type="protein sequence ID" value="CAA7266261.1"/>
    <property type="molecule type" value="Genomic_DNA"/>
</dbReference>
<keyword evidence="2" id="KW-1185">Reference proteome</keyword>
<organism evidence="1 2">
    <name type="scientific">Cyclocybe aegerita</name>
    <name type="common">Black poplar mushroom</name>
    <name type="synonym">Agrocybe aegerita</name>
    <dbReference type="NCBI Taxonomy" id="1973307"/>
    <lineage>
        <taxon>Eukaryota</taxon>
        <taxon>Fungi</taxon>
        <taxon>Dikarya</taxon>
        <taxon>Basidiomycota</taxon>
        <taxon>Agaricomycotina</taxon>
        <taxon>Agaricomycetes</taxon>
        <taxon>Agaricomycetidae</taxon>
        <taxon>Agaricales</taxon>
        <taxon>Agaricineae</taxon>
        <taxon>Bolbitiaceae</taxon>
        <taxon>Cyclocybe</taxon>
    </lineage>
</organism>
<comment type="caution">
    <text evidence="1">The sequence shown here is derived from an EMBL/GenBank/DDBJ whole genome shotgun (WGS) entry which is preliminary data.</text>
</comment>
<dbReference type="AlphaFoldDB" id="A0A8S0XUX0"/>
<gene>
    <name evidence="1" type="ORF">AAE3_LOCUS8413</name>
</gene>
<accession>A0A8S0XUX0</accession>
<evidence type="ECO:0000313" key="1">
    <source>
        <dbReference type="EMBL" id="CAA7266261.1"/>
    </source>
</evidence>